<feature type="domain" description="PAZ" evidence="14">
    <location>
        <begin position="2402"/>
        <end position="2499"/>
    </location>
</feature>
<keyword evidence="19" id="KW-1185">Reference proteome</keyword>
<dbReference type="SMART" id="SM00950">
    <property type="entry name" value="Piwi"/>
    <property type="match status" value="1"/>
</dbReference>
<feature type="domain" description="FERM" evidence="13">
    <location>
        <begin position="1109"/>
        <end position="1430"/>
    </location>
</feature>
<evidence type="ECO:0000259" key="16">
    <source>
        <dbReference type="PROSITE" id="PS51016"/>
    </source>
</evidence>
<dbReference type="PROSITE" id="PS50096">
    <property type="entry name" value="IQ"/>
    <property type="match status" value="3"/>
</dbReference>
<feature type="domain" description="MyTH4" evidence="16">
    <location>
        <begin position="1571"/>
        <end position="1718"/>
    </location>
</feature>
<evidence type="ECO:0000259" key="15">
    <source>
        <dbReference type="PROSITE" id="PS50822"/>
    </source>
</evidence>
<dbReference type="InterPro" id="IPR019749">
    <property type="entry name" value="Band_41_domain"/>
</dbReference>
<keyword evidence="11 12" id="KW-0009">Actin-binding</keyword>
<dbReference type="SUPFAM" id="SSF54236">
    <property type="entry name" value="Ubiquitin-like"/>
    <property type="match status" value="2"/>
</dbReference>
<dbReference type="Gene3D" id="1.20.5.4820">
    <property type="match status" value="1"/>
</dbReference>
<dbReference type="Pfam" id="PF00784">
    <property type="entry name" value="MyTH4"/>
    <property type="match status" value="2"/>
</dbReference>
<evidence type="ECO:0000256" key="9">
    <source>
        <dbReference type="ARBA" id="ARBA00023158"/>
    </source>
</evidence>
<keyword evidence="3" id="KW-0963">Cytoplasm</keyword>
<dbReference type="SMART" id="SM01163">
    <property type="entry name" value="DUF1785"/>
    <property type="match status" value="1"/>
</dbReference>
<dbReference type="SUPFAM" id="SSF47031">
    <property type="entry name" value="Second domain of FERM"/>
    <property type="match status" value="1"/>
</dbReference>
<dbReference type="PROSITE" id="PS50057">
    <property type="entry name" value="FERM_3"/>
    <property type="match status" value="2"/>
</dbReference>
<keyword evidence="10 12" id="KW-0505">Motor protein</keyword>
<dbReference type="EMBL" id="OU015569">
    <property type="protein sequence ID" value="CAG5098561.1"/>
    <property type="molecule type" value="Genomic_DNA"/>
</dbReference>
<dbReference type="InterPro" id="IPR051567">
    <property type="entry name" value="Unconventional_Myosin_ATPase"/>
</dbReference>
<dbReference type="Gene3D" id="3.40.850.10">
    <property type="entry name" value="Kinesin motor domain"/>
    <property type="match status" value="2"/>
</dbReference>
<dbReference type="Gene3D" id="2.30.30.40">
    <property type="entry name" value="SH3 Domains"/>
    <property type="match status" value="1"/>
</dbReference>
<dbReference type="InterPro" id="IPR012337">
    <property type="entry name" value="RNaseH-like_sf"/>
</dbReference>
<dbReference type="Gene3D" id="1.20.80.10">
    <property type="match status" value="1"/>
</dbReference>
<dbReference type="Gene3D" id="3.40.50.2300">
    <property type="match status" value="1"/>
</dbReference>
<dbReference type="InterPro" id="IPR035963">
    <property type="entry name" value="FERM_2"/>
</dbReference>
<evidence type="ECO:0000256" key="10">
    <source>
        <dbReference type="ARBA" id="ARBA00023175"/>
    </source>
</evidence>
<dbReference type="InterPro" id="IPR041793">
    <property type="entry name" value="MyoVII_FERM_C1"/>
</dbReference>
<dbReference type="InterPro" id="IPR011993">
    <property type="entry name" value="PH-like_dom_sf"/>
</dbReference>
<feature type="domain" description="Myosin motor" evidence="17">
    <location>
        <begin position="66"/>
        <end position="668"/>
    </location>
</feature>
<evidence type="ECO:0000256" key="7">
    <source>
        <dbReference type="ARBA" id="ARBA00022845"/>
    </source>
</evidence>
<dbReference type="Pfam" id="PF24123">
    <property type="entry name" value="Myosin_VII_N"/>
    <property type="match status" value="1"/>
</dbReference>
<dbReference type="InterPro" id="IPR003165">
    <property type="entry name" value="Piwi"/>
</dbReference>
<dbReference type="Gene3D" id="2.170.260.10">
    <property type="entry name" value="paz domain"/>
    <property type="match status" value="1"/>
</dbReference>
<dbReference type="Pfam" id="PF00063">
    <property type="entry name" value="Myosin_head"/>
    <property type="match status" value="2"/>
</dbReference>
<dbReference type="CDD" id="cd14473">
    <property type="entry name" value="FERM_B-lobe"/>
    <property type="match status" value="1"/>
</dbReference>
<dbReference type="InterPro" id="IPR038185">
    <property type="entry name" value="MyTH4_dom_sf"/>
</dbReference>
<keyword evidence="4" id="KW-0677">Repeat</keyword>
<dbReference type="InterPro" id="IPR002404">
    <property type="entry name" value="IRS_PTB"/>
</dbReference>
<evidence type="ECO:0000313" key="18">
    <source>
        <dbReference type="EMBL" id="CAG5098561.1"/>
    </source>
</evidence>
<sequence>MAAQLGVGEFIWYDTGDDRFQVPIGGQITDRKGRIIEFKDDHGKKHRIDVGTDLGKVKIMHPSSVKGVADMILLGDLNESGILRNLHVRYKQNTIYTYTGTILVAVNPYKIIPGLYEQNQIEAYTNKRIGEKPPHVFAITDNAYTGMMRNKMSQCVVVSGESGSGKTESTKLMLQYLAAASGQHSAIEQQILESNPILEAFGNARTLRNDNSSRFGKYIDIQFTPSGQIECARIDEYLLEKSRLISQQSGERNFHIFYMMLSGLSGDTRQKLGLKMSASEYSMTKVGANLKLDGWNDREEFSKVAAAMRILNFKENEYSRIFELLAALLHYSNIQLQETVVDNNDATAVKNNSALEHAARLLGASTDTLKLQLTEQTLAMRGETVKSILNISKSRDTLDAFIKGVYGRLFSWIVDKVNSAVGKSKKPMKPMNLFALIDEEAFYPRGTDITLLEKLRNKHQGSRIFAASTNSRDQLFTVIHFAGDVTYNTGGFLEKNRDTFHADSLSLVENSSNKFLAFLFKSEIRAKSSGTGNKRPKTLLKQFTKSMDELMKTLTSCEPFFVRCIKPNETKSAMVFDRQLVHRQLMYSGMLETITIRKAGYPIRYDFDYFTGRYDVCCGNLRHNPNFTPREKCREILSKVLPKEDWKVGHTKVFMKDGQEVRMERAREEALLKYIITIQRSTRGWLRRRRVKRLNATILMIQTLTRAAQARVAYNQMKVGYARLQAVWKAHKLQYKYNKIRNFIIRLQARSRGYLIRSSRFKRNDAVVIIQSYVRGLLARRYHKREMQKNEIQKLPKSEQKKRMAEFDAEEKKQLAALLANKRRLKEAQKNDQKDIEEIDNMFKDIENGVGDFDDLDDGNIEYIEDADHGVGNQQGAFSDDLSAYTFMKYATTYFTSAVSHTHLRRPLKEPLLHHDDEVDRSASLSIWITILRFMLDMSEPRNTTTTDSRPESTIIRLQRIIGRAQKTKAKAMMETQKGRKTRIYSAADGFREFTDNRTTHLTKIQFIIGMGIIRPELRDEIFCQICKQLTQNRNRQGAQRGWMLMALCVGCFGPSEKFEKYLRCFLRENQPRHYQYYEGKLNRTLKNGVRQWPPNTVEIRAARNRKQIQVRVSLMDKTVHQVKADSATTAKEVCQEIASLAGLDEGTYGFGLFISIFQRVSSLGGGREHLMDAIAQCEQISVEQSLAAESAPWQIILRKEVFSPWYNPMVDLRASQLIRKQIISSLSYGEFPNVNDIKLANLAAQELTIQCGATWNADKAAKVVREIVPEAKRKAEGPEAWNQKVKAALEKLKKENQLWKTSSISSEQVQAHMLRQCRKDFTLPFSRFFQIRPVSRDAKFLSSEGTDMLIAVNWMGVFIVTTTESILAKIRFSEIRQIELIRNVRDVPYGFTLETIQEKSYQFICSACEDIDEIVNTFVEGLRARSQFAVGKTDLAQHMVQEGDLAFARGDLIILDQVAGKALLGENEAHGRNDRTGFSGTVRAENVWVVPTLLKPDEELVKLFKMTDVELERLNRKTMSAAQMEQTESSAKYYTLQEYAQDFFRNESKGKTSRGVIAFDKSKSQASWAKSTQPITQPLLIKTPDYLTSDAGHMFLAILKYCGDHPAGRTVNITDKTDPIFNLPLKKKELRDECYCQIMKQLTRNPKKASEEKAWKLFWLLCGLMPPSAQLYPHVSRFLSSRNENTMAMECSQRLYRVNRNGARRMPPHSTEVEAIENETTQIYHFIHLGPSQELKEVFALDSSMRAGDLVSQIAKRLRMKSHEGFSLFIFIADKMIAIKDDQFFFDVIRELSDALSRSGQSAADYKVHFMRKLWISFIPGKDAVSDKLFNFPQESKKYLRGFYDVDQKKAAELGAYLYIAFFDESPLNRQALKKGQITTELVPQNSKFSMDKARKDIEKQLSNLAGVSPDDAKFKFLKVLVEFPNFGSTFVECRQFGDSTLPEKIILAIHKRGITVLDPVSKAELMRKGYSEITNWSFGETYFSMSFGNLINGSKLISVPAGENNPAYDDPSETPIDTPLETPIEEASSDLIPVPEVTLDVTADHSAFPEPKDLEDDSLLDDNCPTELFALSSSTDSEDRRAQILEEATIRLLNADKIRKMNVDEYEEDRKMEKVYKRRKIALRSNYFNISLKMKSLYMYRVEWGTNDRYAPILKSNEERHAAFMDFCGQYINMDPNVSGFDKTLEDKKSIPSYDGESAFFYHHEMEKMDVFKDYVKEGNWNAAIKGLIEKSEAYEHTHGIATMQETWKKEMQIKNASMLPNSEKKRVFLAMNVRHQPKGARNMHDYTILITKVRTIHAQEIEDCASGKMHSQVALQAIDCIFRAASISRDYTRIKRTLYSSDPAYKIDPKFSGDGKFIWLGTHQTVKPTKWKCFALNIDQHAAMFYNQQSVKSWLVDFAGGEKAACNPDVWKRASVELKNLEFCTNYGKVTPQKIHSLSAKSARESTFDRNGTKLSVADYFAEIGNRVENANFPCIKVGTGKRESLFPVEKCILLPNQIVKGANPNDVQALIKEAAKPPKDMQERVEKLAKSLKGQMTDFLEDYGLDVDVSRMAKTNGELITAPKLESGDGNLNPVMGNLKSFKKVKKAAKIKTWIIGSIGMDDRHAPRKSDYDNFKTNLTKKAKEMGIQISGETLNDTHFGKKIVDIDNYGCEKFFENCKGAGVDLAIIVLPDSGSVGTEKYAMVKRVSELSLGVMTQCIKKKNFCGKGRPPTGIDLMTAGNLLMKINHKMNGINVRVEKTNMIHIFDVPVMVVGTSISHSASGGPSVATMTASIDAAGARYVGFASLQGKGHKVEDMCELMKKCLTAFHRATKKKPMAIIYYKDGLGEGQFEDALKYEVSQIRRACREMPDGDGTSKAAHYMVMHDENSLCPHAFQNMTYALCHAYARCTRTVSVPIVVCYAKLLTERARYWLRDLGFGDTGSMSSGSRGKGGREDDKNKICKVHKALSYRMFFT</sequence>
<dbReference type="InterPro" id="IPR000048">
    <property type="entry name" value="IQ_motif_EF-hand-BS"/>
</dbReference>
<dbReference type="Gene3D" id="1.20.58.530">
    <property type="match status" value="1"/>
</dbReference>
<dbReference type="SMART" id="SM00139">
    <property type="entry name" value="MyTH4"/>
    <property type="match status" value="2"/>
</dbReference>
<dbReference type="Gene3D" id="2.30.29.30">
    <property type="entry name" value="Pleckstrin-homology domain (PH domain)/Phosphotyrosine-binding domain (PTB)"/>
    <property type="match status" value="2"/>
</dbReference>
<evidence type="ECO:0000256" key="12">
    <source>
        <dbReference type="PROSITE-ProRule" id="PRU00782"/>
    </source>
</evidence>
<dbReference type="CDD" id="cd02846">
    <property type="entry name" value="PAZ_argonaute_like"/>
    <property type="match status" value="1"/>
</dbReference>
<comment type="similarity">
    <text evidence="2 12">Belongs to the TRAFAC class myosin-kinesin ATPase superfamily. Myosin family.</text>
</comment>
<dbReference type="PROSITE" id="PS51016">
    <property type="entry name" value="MYTH4"/>
    <property type="match status" value="2"/>
</dbReference>
<dbReference type="InterPro" id="IPR003100">
    <property type="entry name" value="PAZ_dom"/>
</dbReference>
<keyword evidence="6 12" id="KW-0067">ATP-binding</keyword>
<comment type="subcellular location">
    <subcellularLocation>
        <location evidence="1">Cytoplasm</location>
    </subcellularLocation>
</comment>
<dbReference type="Pfam" id="PF00612">
    <property type="entry name" value="IQ"/>
    <property type="match status" value="1"/>
</dbReference>
<feature type="domain" description="MyTH4" evidence="16">
    <location>
        <begin position="903"/>
        <end position="1104"/>
    </location>
</feature>
<dbReference type="InterPro" id="IPR036085">
    <property type="entry name" value="PAZ_dom_sf"/>
</dbReference>
<feature type="domain" description="Piwi" evidence="15">
    <location>
        <begin position="2859"/>
        <end position="2919"/>
    </location>
</feature>
<dbReference type="Pfam" id="PF02170">
    <property type="entry name" value="PAZ"/>
    <property type="match status" value="1"/>
</dbReference>
<name>A0ABN7SLA4_OIKDI</name>
<dbReference type="InterPro" id="IPR036961">
    <property type="entry name" value="Kinesin_motor_dom_sf"/>
</dbReference>
<keyword evidence="5 12" id="KW-0547">Nucleotide-binding</keyword>
<dbReference type="Pfam" id="PF00373">
    <property type="entry name" value="FERM_M"/>
    <property type="match status" value="1"/>
</dbReference>
<dbReference type="PRINTS" id="PR00193">
    <property type="entry name" value="MYOSINHEAVY"/>
</dbReference>
<dbReference type="PROSITE" id="PS50821">
    <property type="entry name" value="PAZ"/>
    <property type="match status" value="1"/>
</dbReference>
<feature type="domain" description="FERM" evidence="13">
    <location>
        <begin position="1724"/>
        <end position="2048"/>
    </location>
</feature>
<dbReference type="PROSITE" id="PS50822">
    <property type="entry name" value="PIWI"/>
    <property type="match status" value="2"/>
</dbReference>
<keyword evidence="9" id="KW-0943">RNA-mediated gene silencing</keyword>
<dbReference type="SUPFAM" id="SSF50729">
    <property type="entry name" value="PH domain-like"/>
    <property type="match status" value="1"/>
</dbReference>
<evidence type="ECO:0000256" key="3">
    <source>
        <dbReference type="ARBA" id="ARBA00022490"/>
    </source>
</evidence>
<evidence type="ECO:0000259" key="17">
    <source>
        <dbReference type="PROSITE" id="PS51456"/>
    </source>
</evidence>
<evidence type="ECO:0000256" key="1">
    <source>
        <dbReference type="ARBA" id="ARBA00004496"/>
    </source>
</evidence>
<dbReference type="InterPro" id="IPR036397">
    <property type="entry name" value="RNaseH_sf"/>
</dbReference>
<dbReference type="CDD" id="cd13198">
    <property type="entry name" value="FERM_C1_MyoVII"/>
    <property type="match status" value="1"/>
</dbReference>
<dbReference type="CDD" id="cd17092">
    <property type="entry name" value="FERM1_F1_Myosin-VII"/>
    <property type="match status" value="1"/>
</dbReference>
<proteinExistence type="inferred from homology"/>
<reference evidence="18 19" key="1">
    <citation type="submission" date="2021-04" db="EMBL/GenBank/DDBJ databases">
        <authorList>
            <person name="Bliznina A."/>
        </authorList>
    </citation>
    <scope>NUCLEOTIDE SEQUENCE [LARGE SCALE GENOMIC DNA]</scope>
</reference>
<dbReference type="InterPro" id="IPR014352">
    <property type="entry name" value="FERM/acyl-CoA-bd_prot_sf"/>
</dbReference>
<dbReference type="SMART" id="SM00295">
    <property type="entry name" value="B41"/>
    <property type="match status" value="2"/>
</dbReference>
<dbReference type="Proteomes" id="UP001158576">
    <property type="component" value="Chromosome XSR"/>
</dbReference>
<evidence type="ECO:0000313" key="19">
    <source>
        <dbReference type="Proteomes" id="UP001158576"/>
    </source>
</evidence>
<gene>
    <name evidence="18" type="ORF">OKIOD_LOCUS7335</name>
</gene>
<keyword evidence="7" id="KW-0810">Translation regulation</keyword>
<dbReference type="SUPFAM" id="SSF52540">
    <property type="entry name" value="P-loop containing nucleoside triphosphate hydrolases"/>
    <property type="match status" value="1"/>
</dbReference>
<dbReference type="SMART" id="SM00242">
    <property type="entry name" value="MYSc"/>
    <property type="match status" value="1"/>
</dbReference>
<protein>
    <submittedName>
        <fullName evidence="18">Oidioi.mRNA.OKI2018_I69.XSR.g15777.t1.cds</fullName>
    </submittedName>
</protein>
<dbReference type="InterPro" id="IPR029071">
    <property type="entry name" value="Ubiquitin-like_domsf"/>
</dbReference>
<dbReference type="InterPro" id="IPR001609">
    <property type="entry name" value="Myosin_head_motor_dom-like"/>
</dbReference>
<dbReference type="SUPFAM" id="SSF53098">
    <property type="entry name" value="Ribonuclease H-like"/>
    <property type="match status" value="1"/>
</dbReference>
<evidence type="ECO:0000256" key="4">
    <source>
        <dbReference type="ARBA" id="ARBA00022737"/>
    </source>
</evidence>
<evidence type="ECO:0000256" key="6">
    <source>
        <dbReference type="ARBA" id="ARBA00022840"/>
    </source>
</evidence>
<dbReference type="PANTHER" id="PTHR22692">
    <property type="entry name" value="MYOSIN VII, XV"/>
    <property type="match status" value="1"/>
</dbReference>
<dbReference type="InterPro" id="IPR057130">
    <property type="entry name" value="Myosin_VII_N"/>
</dbReference>
<dbReference type="SUPFAM" id="SSF101690">
    <property type="entry name" value="PAZ domain"/>
    <property type="match status" value="1"/>
</dbReference>
<dbReference type="PANTHER" id="PTHR22692:SF33">
    <property type="entry name" value="MYOSIN"/>
    <property type="match status" value="1"/>
</dbReference>
<keyword evidence="8 12" id="KW-0518">Myosin</keyword>
<dbReference type="InterPro" id="IPR000299">
    <property type="entry name" value="FERM_domain"/>
</dbReference>
<evidence type="ECO:0000256" key="2">
    <source>
        <dbReference type="ARBA" id="ARBA00008314"/>
    </source>
</evidence>
<evidence type="ECO:0000259" key="14">
    <source>
        <dbReference type="PROSITE" id="PS50821"/>
    </source>
</evidence>
<dbReference type="Gene3D" id="1.20.5.190">
    <property type="match status" value="1"/>
</dbReference>
<dbReference type="InterPro" id="IPR027417">
    <property type="entry name" value="P-loop_NTPase"/>
</dbReference>
<evidence type="ECO:0000259" key="13">
    <source>
        <dbReference type="PROSITE" id="PS50057"/>
    </source>
</evidence>
<feature type="region of interest" description="Actin-binding" evidence="12">
    <location>
        <begin position="547"/>
        <end position="569"/>
    </location>
</feature>
<dbReference type="SMART" id="SM00015">
    <property type="entry name" value="IQ"/>
    <property type="match status" value="4"/>
</dbReference>
<organism evidence="18 19">
    <name type="scientific">Oikopleura dioica</name>
    <name type="common">Tunicate</name>
    <dbReference type="NCBI Taxonomy" id="34765"/>
    <lineage>
        <taxon>Eukaryota</taxon>
        <taxon>Metazoa</taxon>
        <taxon>Chordata</taxon>
        <taxon>Tunicata</taxon>
        <taxon>Appendicularia</taxon>
        <taxon>Copelata</taxon>
        <taxon>Oikopleuridae</taxon>
        <taxon>Oikopleura</taxon>
    </lineage>
</organism>
<accession>A0ABN7SLA4</accession>
<evidence type="ECO:0000256" key="8">
    <source>
        <dbReference type="ARBA" id="ARBA00023123"/>
    </source>
</evidence>
<dbReference type="Pfam" id="PF21989">
    <property type="entry name" value="RA_2"/>
    <property type="match status" value="2"/>
</dbReference>
<dbReference type="InterPro" id="IPR019748">
    <property type="entry name" value="FERM_central"/>
</dbReference>
<dbReference type="Pfam" id="PF02174">
    <property type="entry name" value="IRS"/>
    <property type="match status" value="1"/>
</dbReference>
<dbReference type="Gene3D" id="3.10.20.90">
    <property type="entry name" value="Phosphatidylinositol 3-kinase Catalytic Subunit, Chain A, domain 1"/>
    <property type="match status" value="2"/>
</dbReference>
<dbReference type="Gene3D" id="3.30.420.10">
    <property type="entry name" value="Ribonuclease H-like superfamily/Ribonuclease H"/>
    <property type="match status" value="2"/>
</dbReference>
<feature type="domain" description="Piwi" evidence="15">
    <location>
        <begin position="2670"/>
        <end position="2854"/>
    </location>
</feature>
<dbReference type="CDD" id="cd17093">
    <property type="entry name" value="FERM2_F1_Myosin-VII"/>
    <property type="match status" value="1"/>
</dbReference>
<dbReference type="InterPro" id="IPR014811">
    <property type="entry name" value="ArgoL1"/>
</dbReference>
<dbReference type="Pfam" id="PF02171">
    <property type="entry name" value="Piwi"/>
    <property type="match status" value="2"/>
</dbReference>
<dbReference type="Gene3D" id="1.25.40.530">
    <property type="entry name" value="MyTH4 domain"/>
    <property type="match status" value="2"/>
</dbReference>
<dbReference type="PROSITE" id="PS51456">
    <property type="entry name" value="MYOSIN_MOTOR"/>
    <property type="match status" value="1"/>
</dbReference>
<dbReference type="Gene3D" id="1.20.120.720">
    <property type="entry name" value="Myosin VI head, motor domain, U50 subdomain"/>
    <property type="match status" value="1"/>
</dbReference>
<feature type="binding site" evidence="12">
    <location>
        <begin position="160"/>
        <end position="167"/>
    </location>
    <ligand>
        <name>ATP</name>
        <dbReference type="ChEBI" id="CHEBI:30616"/>
    </ligand>
</feature>
<dbReference type="Pfam" id="PF21998">
    <property type="entry name" value="FERM_C1_MyoVII"/>
    <property type="match status" value="1"/>
</dbReference>
<evidence type="ECO:0000256" key="5">
    <source>
        <dbReference type="ARBA" id="ARBA00022741"/>
    </source>
</evidence>
<dbReference type="InterPro" id="IPR000857">
    <property type="entry name" value="MyTH4_dom"/>
</dbReference>
<evidence type="ECO:0000256" key="11">
    <source>
        <dbReference type="ARBA" id="ARBA00023203"/>
    </source>
</evidence>